<dbReference type="RefSeq" id="WP_166401939.1">
    <property type="nucleotide sequence ID" value="NZ_JAANHS010000002.1"/>
</dbReference>
<feature type="domain" description="Flagellar basal body rod protein N-terminal" evidence="7">
    <location>
        <begin position="10"/>
        <end position="36"/>
    </location>
</feature>
<keyword evidence="10" id="KW-0969">Cilium</keyword>
<evidence type="ECO:0000256" key="3">
    <source>
        <dbReference type="ARBA" id="ARBA00009677"/>
    </source>
</evidence>
<evidence type="ECO:0000256" key="1">
    <source>
        <dbReference type="ARBA" id="ARBA00004117"/>
    </source>
</evidence>
<dbReference type="InterPro" id="IPR010930">
    <property type="entry name" value="Flg_bb/hook_C_dom"/>
</dbReference>
<evidence type="ECO:0000256" key="6">
    <source>
        <dbReference type="ARBA" id="ARBA00023143"/>
    </source>
</evidence>
<proteinExistence type="inferred from homology"/>
<dbReference type="PANTHER" id="PTHR30033:SF1">
    <property type="entry name" value="FLAGELLAR HOOK-ASSOCIATED PROTEIN 1"/>
    <property type="match status" value="1"/>
</dbReference>
<comment type="subcellular location">
    <subcellularLocation>
        <location evidence="1">Bacterial flagellum basal body</location>
    </subcellularLocation>
    <subcellularLocation>
        <location evidence="2">Secreted</location>
    </subcellularLocation>
</comment>
<dbReference type="InterPro" id="IPR053927">
    <property type="entry name" value="FlgK_helical"/>
</dbReference>
<evidence type="ECO:0000256" key="2">
    <source>
        <dbReference type="ARBA" id="ARBA00004613"/>
    </source>
</evidence>
<dbReference type="SUPFAM" id="SSF64518">
    <property type="entry name" value="Phase 1 flagellin"/>
    <property type="match status" value="1"/>
</dbReference>
<evidence type="ECO:0000313" key="10">
    <source>
        <dbReference type="EMBL" id="NHB75921.1"/>
    </source>
</evidence>
<evidence type="ECO:0000256" key="5">
    <source>
        <dbReference type="ARBA" id="ARBA00022525"/>
    </source>
</evidence>
<dbReference type="Pfam" id="PF00460">
    <property type="entry name" value="Flg_bb_rod"/>
    <property type="match status" value="1"/>
</dbReference>
<keyword evidence="5" id="KW-0964">Secreted</keyword>
<feature type="domain" description="Flagellar hook-associated protein FlgK helical" evidence="9">
    <location>
        <begin position="91"/>
        <end position="312"/>
    </location>
</feature>
<accession>A0ABX0G4C1</accession>
<dbReference type="InterPro" id="IPR001444">
    <property type="entry name" value="Flag_bb_rod_N"/>
</dbReference>
<evidence type="ECO:0000259" key="7">
    <source>
        <dbReference type="Pfam" id="PF00460"/>
    </source>
</evidence>
<keyword evidence="10" id="KW-0966">Cell projection</keyword>
<keyword evidence="11" id="KW-1185">Reference proteome</keyword>
<comment type="similarity">
    <text evidence="3">Belongs to the flagella basal body rod proteins family.</text>
</comment>
<evidence type="ECO:0000256" key="4">
    <source>
        <dbReference type="ARBA" id="ARBA00016244"/>
    </source>
</evidence>
<dbReference type="Pfam" id="PF06429">
    <property type="entry name" value="Flg_bbr_C"/>
    <property type="match status" value="1"/>
</dbReference>
<keyword evidence="6" id="KW-0975">Bacterial flagellum</keyword>
<comment type="caution">
    <text evidence="10">The sequence shown here is derived from an EMBL/GenBank/DDBJ whole genome shotgun (WGS) entry which is preliminary data.</text>
</comment>
<evidence type="ECO:0000259" key="8">
    <source>
        <dbReference type="Pfam" id="PF06429"/>
    </source>
</evidence>
<reference evidence="10 11" key="1">
    <citation type="journal article" date="2022" name="Microorganisms">
        <title>Genome Sequence and Characterization of a Xanthorhodopsin-Containing, Aerobic Anoxygenic Phototrophic Rhodobacter Species, Isolated from Mesophilic Conditions at Yellowstone National Park.</title>
        <authorList>
            <person name="Kyndt J.A."/>
            <person name="Robertson S."/>
            <person name="Shoffstall I.B."/>
            <person name="Ramaley R.F."/>
            <person name="Meyer T.E."/>
        </authorList>
    </citation>
    <scope>NUCLEOTIDE SEQUENCE [LARGE SCALE GENOMIC DNA]</scope>
    <source>
        <strain evidence="10 11">M37P</strain>
    </source>
</reference>
<feature type="domain" description="Flagellar basal-body/hook protein C-terminal" evidence="8">
    <location>
        <begin position="448"/>
        <end position="485"/>
    </location>
</feature>
<keyword evidence="10" id="KW-0282">Flagellum</keyword>
<protein>
    <recommendedName>
        <fullName evidence="4">Flagellar hook-associated protein 1</fullName>
    </recommendedName>
</protein>
<organism evidence="10 11">
    <name type="scientific">Rhodobacter calidifons</name>
    <dbReference type="NCBI Taxonomy" id="2715277"/>
    <lineage>
        <taxon>Bacteria</taxon>
        <taxon>Pseudomonadati</taxon>
        <taxon>Pseudomonadota</taxon>
        <taxon>Alphaproteobacteria</taxon>
        <taxon>Rhodobacterales</taxon>
        <taxon>Rhodobacter group</taxon>
        <taxon>Rhodobacter</taxon>
    </lineage>
</organism>
<dbReference type="InterPro" id="IPR002371">
    <property type="entry name" value="FlgK"/>
</dbReference>
<dbReference type="EMBL" id="JAANHS010000002">
    <property type="protein sequence ID" value="NHB75921.1"/>
    <property type="molecule type" value="Genomic_DNA"/>
</dbReference>
<name>A0ABX0G4C1_9RHOB</name>
<sequence length="487" mass="49927">MSITSALAGALSGLSATSRQAEILSSNVANATTPGYARRQVSLSAAVLAGTGQGVQVLGVTRDVDRHLLGERRLAQAGGGDRDIRAAFMLRLEKAVGTPDSAGSLAARLAAFDQALVEAAGRPDSQTRLGAIATTARALIDGLAAATREVQTARASADRQIGEEVGKLNAALTQLHEINVNLRSFTGAGRDITALLDERQRLIDQVAAIVPLREVPRDLNQIALFTVGGAPLLEGSPAVIGFTPVHTVTPEMTQALGGLSGITINGRPYDTEGSASPILGGTLGALFAVRDTLAVSAQGKLDAVARDLVERFAASGVDPTLAPGDPGLFTDAGLAFDPLNEVGLAGRLRLNALADPAQGGALFRLRDGLGAVAEGPPGNGALLSALHAALTDAQPLSSAGFTAGSRSFAALTADLLSDVAAGRLSAQSEQSFAAAKLTALTDFEAQNGIDTDREMQELLVIEKNYAANAKVIQAVADMIDTLIRLGE</sequence>
<dbReference type="Pfam" id="PF22638">
    <property type="entry name" value="FlgK_D1"/>
    <property type="match status" value="1"/>
</dbReference>
<dbReference type="NCBIfam" id="TIGR02492">
    <property type="entry name" value="flgK_ends"/>
    <property type="match status" value="1"/>
</dbReference>
<dbReference type="Proteomes" id="UP001515660">
    <property type="component" value="Unassembled WGS sequence"/>
</dbReference>
<gene>
    <name evidence="10" type="primary">flgK</name>
    <name evidence="10" type="ORF">G8O29_04085</name>
</gene>
<evidence type="ECO:0000259" key="9">
    <source>
        <dbReference type="Pfam" id="PF22638"/>
    </source>
</evidence>
<evidence type="ECO:0000313" key="11">
    <source>
        <dbReference type="Proteomes" id="UP001515660"/>
    </source>
</evidence>
<dbReference type="PANTHER" id="PTHR30033">
    <property type="entry name" value="FLAGELLAR HOOK-ASSOCIATED PROTEIN 1"/>
    <property type="match status" value="1"/>
</dbReference>